<proteinExistence type="predicted"/>
<dbReference type="EMBL" id="NVUK01000002">
    <property type="protein sequence ID" value="PCI78659.1"/>
    <property type="molecule type" value="Genomic_DNA"/>
</dbReference>
<dbReference type="Pfam" id="PF13279">
    <property type="entry name" value="4HBT_2"/>
    <property type="match status" value="1"/>
</dbReference>
<reference evidence="2" key="1">
    <citation type="submission" date="2017-08" db="EMBL/GenBank/DDBJ databases">
        <title>A dynamic microbial community with high functional redundancy inhabits the cold, oxic subseafloor aquifer.</title>
        <authorList>
            <person name="Tully B.J."/>
            <person name="Wheat C.G."/>
            <person name="Glazer B.T."/>
            <person name="Huber J.A."/>
        </authorList>
    </citation>
    <scope>NUCLEOTIDE SEQUENCE [LARGE SCALE GENOMIC DNA]</scope>
</reference>
<dbReference type="InterPro" id="IPR029069">
    <property type="entry name" value="HotDog_dom_sf"/>
</dbReference>
<name>A0A2A4X955_UNCAE</name>
<dbReference type="Proteomes" id="UP000218775">
    <property type="component" value="Unassembled WGS sequence"/>
</dbReference>
<gene>
    <name evidence="1" type="ORF">COB21_00315</name>
</gene>
<organism evidence="1 2">
    <name type="scientific">Aerophobetes bacterium</name>
    <dbReference type="NCBI Taxonomy" id="2030807"/>
    <lineage>
        <taxon>Bacteria</taxon>
        <taxon>Candidatus Aerophobota</taxon>
    </lineage>
</organism>
<evidence type="ECO:0000313" key="2">
    <source>
        <dbReference type="Proteomes" id="UP000218775"/>
    </source>
</evidence>
<comment type="caution">
    <text evidence="1">The sequence shown here is derived from an EMBL/GenBank/DDBJ whole genome shotgun (WGS) entry which is preliminary data.</text>
</comment>
<accession>A0A2A4X955</accession>
<sequence length="129" mass="14546">MADTDFSGNLYFTKLQDIALESFMTKIYTIDPESKSFFFKGATLFPIVHAEADYKKSVHLGDCLQCYLRLGKIGTSSFTYVVEFYISKDIFVGKASITHVCVNRATQEKVNIPPELKELLIGLETRCPS</sequence>
<evidence type="ECO:0000313" key="1">
    <source>
        <dbReference type="EMBL" id="PCI78659.1"/>
    </source>
</evidence>
<dbReference type="Gene3D" id="3.10.129.10">
    <property type="entry name" value="Hotdog Thioesterase"/>
    <property type="match status" value="1"/>
</dbReference>
<dbReference type="AlphaFoldDB" id="A0A2A4X955"/>
<dbReference type="CDD" id="cd00586">
    <property type="entry name" value="4HBT"/>
    <property type="match status" value="1"/>
</dbReference>
<protein>
    <submittedName>
        <fullName evidence="1">Uncharacterized protein</fullName>
    </submittedName>
</protein>
<dbReference type="SUPFAM" id="SSF54637">
    <property type="entry name" value="Thioesterase/thiol ester dehydrase-isomerase"/>
    <property type="match status" value="1"/>
</dbReference>